<gene>
    <name evidence="1" type="ORF">FB45DRAFT_940142</name>
</gene>
<protein>
    <recommendedName>
        <fullName evidence="3">F-box domain-containing protein</fullName>
    </recommendedName>
</protein>
<keyword evidence="2" id="KW-1185">Reference proteome</keyword>
<evidence type="ECO:0000313" key="1">
    <source>
        <dbReference type="EMBL" id="KAJ7612242.1"/>
    </source>
</evidence>
<sequence length="522" mass="57943">MSSVASGLPGTLRARLAEIDAETALLHTRLALLAAERKPLVQALQSVIYPAVLDIPPEITAEIFLQYVTTAQIGGDNPTIPHAPGWVAPCGPLVLASICRRWREIALSLQPIWSRFRIKTSSDGLESVARLLEHWLPRAGDHPLVVYLAGWNNVHLIPLGRNLINLHTLHCSFNSLTGFPNQLVQGRIPNLRRLEITGENVDGPGPATPITAFIDCLQLREVALYACLRPWISLPWDRLTRLELTELYNDQCIDILQSTPAVESLTLFLVNVPDPHFAAAPVRLPHLHTIKIDKYQTYVDIFRALDAPSLTHIEFSLSPTEDLPPLMSTKALDFIGLIQRSACHLRSITLFRARLYECVECLGAAGSSLAVVKMQEIEWHGEQFKHFFRAFQVDAAAPLVPNLTSLSLNPCVVAVNVPYVELAAMLASRRGRDTRDGTVARLESFELVLDDTSSWPNPTLAEMDESLDALRALQADGLDLNLRVLQKMSQMATMDAAAVYPPPPDWLDENSIVVREVRRPQI</sequence>
<organism evidence="1 2">
    <name type="scientific">Roridomyces roridus</name>
    <dbReference type="NCBI Taxonomy" id="1738132"/>
    <lineage>
        <taxon>Eukaryota</taxon>
        <taxon>Fungi</taxon>
        <taxon>Dikarya</taxon>
        <taxon>Basidiomycota</taxon>
        <taxon>Agaricomycotina</taxon>
        <taxon>Agaricomycetes</taxon>
        <taxon>Agaricomycetidae</taxon>
        <taxon>Agaricales</taxon>
        <taxon>Marasmiineae</taxon>
        <taxon>Mycenaceae</taxon>
        <taxon>Roridomyces</taxon>
    </lineage>
</organism>
<evidence type="ECO:0000313" key="2">
    <source>
        <dbReference type="Proteomes" id="UP001221142"/>
    </source>
</evidence>
<dbReference type="SUPFAM" id="SSF52047">
    <property type="entry name" value="RNI-like"/>
    <property type="match status" value="1"/>
</dbReference>
<evidence type="ECO:0008006" key="3">
    <source>
        <dbReference type="Google" id="ProtNLM"/>
    </source>
</evidence>
<proteinExistence type="predicted"/>
<accession>A0AAD7B6T7</accession>
<dbReference type="InterPro" id="IPR032675">
    <property type="entry name" value="LRR_dom_sf"/>
</dbReference>
<dbReference type="AlphaFoldDB" id="A0AAD7B6T7"/>
<comment type="caution">
    <text evidence="1">The sequence shown here is derived from an EMBL/GenBank/DDBJ whole genome shotgun (WGS) entry which is preliminary data.</text>
</comment>
<name>A0AAD7B6T7_9AGAR</name>
<reference evidence="1" key="1">
    <citation type="submission" date="2023-03" db="EMBL/GenBank/DDBJ databases">
        <title>Massive genome expansion in bonnet fungi (Mycena s.s.) driven by repeated elements and novel gene families across ecological guilds.</title>
        <authorList>
            <consortium name="Lawrence Berkeley National Laboratory"/>
            <person name="Harder C.B."/>
            <person name="Miyauchi S."/>
            <person name="Viragh M."/>
            <person name="Kuo A."/>
            <person name="Thoen E."/>
            <person name="Andreopoulos B."/>
            <person name="Lu D."/>
            <person name="Skrede I."/>
            <person name="Drula E."/>
            <person name="Henrissat B."/>
            <person name="Morin E."/>
            <person name="Kohler A."/>
            <person name="Barry K."/>
            <person name="LaButti K."/>
            <person name="Morin E."/>
            <person name="Salamov A."/>
            <person name="Lipzen A."/>
            <person name="Mereny Z."/>
            <person name="Hegedus B."/>
            <person name="Baldrian P."/>
            <person name="Stursova M."/>
            <person name="Weitz H."/>
            <person name="Taylor A."/>
            <person name="Grigoriev I.V."/>
            <person name="Nagy L.G."/>
            <person name="Martin F."/>
            <person name="Kauserud H."/>
        </authorList>
    </citation>
    <scope>NUCLEOTIDE SEQUENCE</scope>
    <source>
        <strain evidence="1">9284</strain>
    </source>
</reference>
<dbReference type="EMBL" id="JARKIF010000031">
    <property type="protein sequence ID" value="KAJ7612242.1"/>
    <property type="molecule type" value="Genomic_DNA"/>
</dbReference>
<dbReference type="Proteomes" id="UP001221142">
    <property type="component" value="Unassembled WGS sequence"/>
</dbReference>
<dbReference type="Gene3D" id="3.80.10.10">
    <property type="entry name" value="Ribonuclease Inhibitor"/>
    <property type="match status" value="1"/>
</dbReference>